<evidence type="ECO:0000313" key="2">
    <source>
        <dbReference type="EMBL" id="SCC22288.1"/>
    </source>
</evidence>
<dbReference type="AlphaFoldDB" id="A0A1C4CTA6"/>
<feature type="transmembrane region" description="Helical" evidence="1">
    <location>
        <begin position="293"/>
        <end position="315"/>
    </location>
</feature>
<accession>A0A1C4CTA6</accession>
<keyword evidence="3" id="KW-1185">Reference proteome</keyword>
<feature type="transmembrane region" description="Helical" evidence="1">
    <location>
        <begin position="214"/>
        <end position="236"/>
    </location>
</feature>
<keyword evidence="1" id="KW-0812">Transmembrane</keyword>
<name>A0A1C4CTA6_9GAMM</name>
<proteinExistence type="predicted"/>
<feature type="transmembrane region" description="Helical" evidence="1">
    <location>
        <begin position="54"/>
        <end position="77"/>
    </location>
</feature>
<dbReference type="EMBL" id="FMBA01000048">
    <property type="protein sequence ID" value="SCC22288.1"/>
    <property type="molecule type" value="Genomic_DNA"/>
</dbReference>
<evidence type="ECO:0000256" key="1">
    <source>
        <dbReference type="SAM" id="Phobius"/>
    </source>
</evidence>
<keyword evidence="1" id="KW-1133">Transmembrane helix</keyword>
<feature type="transmembrane region" description="Helical" evidence="1">
    <location>
        <begin position="248"/>
        <end position="273"/>
    </location>
</feature>
<sequence length="329" mass="38636">MKKSFFKLPLLLVLFYWLFNIVFVVTYSVRFDEYFFISSDMTTYQISRKFIKRILLNFFLQLPSSLVLFITSVLILNKYAVNQINQKNIVNSLFIAILITLGDIVGRLYCYTYIYECIQSGRQYLNPNIYFFLPNYITNFLKIAISYFFIILLTYLGIKLFNKSYTHNDNALTQKESQQLHLGLFIVLYNCYFLTTLFALIFLDKDMYYSFKNIIINIVGLTVFLSIVNLLGYFLLRRCFTGVTETLALIRLIFSSMGIFILNCLLLSGLIMFNVLLARYLNYLSKISELKIVIIWFVMAVILFILSCVLVRIAVKLLFGKMNKNYQNI</sequence>
<keyword evidence="1" id="KW-0472">Membrane</keyword>
<gene>
    <name evidence="2" type="ORF">GA0061080_104811</name>
</gene>
<dbReference type="RefSeq" id="WP_091124977.1">
    <property type="nucleotide sequence ID" value="NZ_FMBA01000048.1"/>
</dbReference>
<dbReference type="OrthoDB" id="7067921at2"/>
<feature type="transmembrane region" description="Helical" evidence="1">
    <location>
        <begin position="89"/>
        <end position="114"/>
    </location>
</feature>
<evidence type="ECO:0000313" key="3">
    <source>
        <dbReference type="Proteomes" id="UP000199698"/>
    </source>
</evidence>
<dbReference type="Proteomes" id="UP000199698">
    <property type="component" value="Unassembled WGS sequence"/>
</dbReference>
<dbReference type="STRING" id="1798183.GA0061080_104811"/>
<organism evidence="2 3">
    <name type="scientific">Gilliamella intestini</name>
    <dbReference type="NCBI Taxonomy" id="1798183"/>
    <lineage>
        <taxon>Bacteria</taxon>
        <taxon>Pseudomonadati</taxon>
        <taxon>Pseudomonadota</taxon>
        <taxon>Gammaproteobacteria</taxon>
        <taxon>Orbales</taxon>
        <taxon>Orbaceae</taxon>
        <taxon>Gilliamella</taxon>
    </lineage>
</organism>
<protein>
    <submittedName>
        <fullName evidence="2">Uncharacterized protein</fullName>
    </submittedName>
</protein>
<feature type="transmembrane region" description="Helical" evidence="1">
    <location>
        <begin position="182"/>
        <end position="202"/>
    </location>
</feature>
<reference evidence="3" key="1">
    <citation type="submission" date="2016-08" db="EMBL/GenBank/DDBJ databases">
        <authorList>
            <person name="Varghese N."/>
            <person name="Submissions Spin"/>
        </authorList>
    </citation>
    <scope>NUCLEOTIDE SEQUENCE [LARGE SCALE GENOMIC DNA]</scope>
    <source>
        <strain evidence="3">R-53144</strain>
    </source>
</reference>
<feature type="transmembrane region" description="Helical" evidence="1">
    <location>
        <begin position="140"/>
        <end position="161"/>
    </location>
</feature>